<dbReference type="InterPro" id="IPR002018">
    <property type="entry name" value="CarbesteraseB"/>
</dbReference>
<reference evidence="5" key="1">
    <citation type="submission" date="2023-05" db="EMBL/GenBank/DDBJ databases">
        <authorList>
            <person name="Stuckert A."/>
        </authorList>
    </citation>
    <scope>NUCLEOTIDE SEQUENCE</scope>
</reference>
<dbReference type="Gene3D" id="3.40.50.1820">
    <property type="entry name" value="alpha/beta hydrolase"/>
    <property type="match status" value="1"/>
</dbReference>
<dbReference type="PANTHER" id="PTHR43142">
    <property type="entry name" value="CARBOXYLIC ESTER HYDROLASE"/>
    <property type="match status" value="1"/>
</dbReference>
<dbReference type="Proteomes" id="UP001162483">
    <property type="component" value="Unassembled WGS sequence"/>
</dbReference>
<evidence type="ECO:0000313" key="5">
    <source>
        <dbReference type="EMBL" id="CAI9607051.1"/>
    </source>
</evidence>
<evidence type="ECO:0000256" key="1">
    <source>
        <dbReference type="ARBA" id="ARBA00005964"/>
    </source>
</evidence>
<dbReference type="InterPro" id="IPR019826">
    <property type="entry name" value="Carboxylesterase_B_AS"/>
</dbReference>
<dbReference type="InterPro" id="IPR029058">
    <property type="entry name" value="AB_hydrolase_fold"/>
</dbReference>
<name>A0ABN9GHN7_9NEOB</name>
<evidence type="ECO:0000256" key="2">
    <source>
        <dbReference type="ARBA" id="ARBA00022801"/>
    </source>
</evidence>
<protein>
    <recommendedName>
        <fullName evidence="3">Carboxylic ester hydrolase</fullName>
        <ecNumber evidence="3">3.1.1.-</ecNumber>
    </recommendedName>
</protein>
<dbReference type="SUPFAM" id="SSF53474">
    <property type="entry name" value="alpha/beta-Hydrolases"/>
    <property type="match status" value="1"/>
</dbReference>
<proteinExistence type="inferred from homology"/>
<dbReference type="PROSITE" id="PS00122">
    <property type="entry name" value="CARBOXYLESTERASE_B_1"/>
    <property type="match status" value="1"/>
</dbReference>
<dbReference type="Pfam" id="PF00135">
    <property type="entry name" value="COesterase"/>
    <property type="match status" value="1"/>
</dbReference>
<evidence type="ECO:0000256" key="3">
    <source>
        <dbReference type="RuleBase" id="RU361235"/>
    </source>
</evidence>
<sequence length="117" mass="13343">MVWIHGGCLLSTSGSEPGYSPNKELVRDSHIVHVSFNYRLNAFGFLALAELRRLAGNYALMDELAALKWIQKNIQYFGGDSKKVTLYGQSSGEKSLPILNHYHNEQHYITLHYIEFI</sequence>
<evidence type="ECO:0000313" key="6">
    <source>
        <dbReference type="Proteomes" id="UP001162483"/>
    </source>
</evidence>
<evidence type="ECO:0000259" key="4">
    <source>
        <dbReference type="Pfam" id="PF00135"/>
    </source>
</evidence>
<comment type="similarity">
    <text evidence="1 3">Belongs to the type-B carboxylesterase/lipase family.</text>
</comment>
<organism evidence="5 6">
    <name type="scientific">Staurois parvus</name>
    <dbReference type="NCBI Taxonomy" id="386267"/>
    <lineage>
        <taxon>Eukaryota</taxon>
        <taxon>Metazoa</taxon>
        <taxon>Chordata</taxon>
        <taxon>Craniata</taxon>
        <taxon>Vertebrata</taxon>
        <taxon>Euteleostomi</taxon>
        <taxon>Amphibia</taxon>
        <taxon>Batrachia</taxon>
        <taxon>Anura</taxon>
        <taxon>Neobatrachia</taxon>
        <taxon>Ranoidea</taxon>
        <taxon>Ranidae</taxon>
        <taxon>Staurois</taxon>
    </lineage>
</organism>
<dbReference type="PANTHER" id="PTHR43142:SF1">
    <property type="entry name" value="CARBOXYLIC ESTER HYDROLASE"/>
    <property type="match status" value="1"/>
</dbReference>
<dbReference type="EC" id="3.1.1.-" evidence="3"/>
<comment type="caution">
    <text evidence="5">The sequence shown here is derived from an EMBL/GenBank/DDBJ whole genome shotgun (WGS) entry which is preliminary data.</text>
</comment>
<gene>
    <name evidence="5" type="ORF">SPARVUS_LOCUS13869653</name>
</gene>
<keyword evidence="6" id="KW-1185">Reference proteome</keyword>
<feature type="domain" description="Carboxylesterase type B" evidence="4">
    <location>
        <begin position="1"/>
        <end position="99"/>
    </location>
</feature>
<accession>A0ABN9GHN7</accession>
<dbReference type="EMBL" id="CATNWA010018383">
    <property type="protein sequence ID" value="CAI9607051.1"/>
    <property type="molecule type" value="Genomic_DNA"/>
</dbReference>
<keyword evidence="2 3" id="KW-0378">Hydrolase</keyword>